<protein>
    <submittedName>
        <fullName evidence="1">Uncharacterized protein</fullName>
    </submittedName>
</protein>
<sequence>MTAGWDTDTFRNDIQFMKSTEIAGIPDRQQSVRDAEAPGLRLMNFLSTHQTEIMAREKDNERYAYLYGVGSYWMAFEHSAYQLRRLFPQSETSIIRFVTYPFPVVMAAVSDAELYAYSRRHILRVTAPDRRVLMTEKLPVERYREWHRVEVEELA</sequence>
<dbReference type="STRING" id="1033731.SAMN05444145_101292"/>
<dbReference type="EMBL" id="FNRI01000001">
    <property type="protein sequence ID" value="SEA01540.1"/>
    <property type="molecule type" value="Genomic_DNA"/>
</dbReference>
<reference evidence="1 2" key="1">
    <citation type="submission" date="2016-10" db="EMBL/GenBank/DDBJ databases">
        <authorList>
            <person name="de Groot N.N."/>
        </authorList>
    </citation>
    <scope>NUCLEOTIDE SEQUENCE [LARGE SCALE GENOMIC DNA]</scope>
    <source>
        <strain evidence="1 2">DSM 25383</strain>
    </source>
</reference>
<dbReference type="AlphaFoldDB" id="A0A1H3XQM2"/>
<evidence type="ECO:0000313" key="1">
    <source>
        <dbReference type="EMBL" id="SEA01540.1"/>
    </source>
</evidence>
<dbReference type="Proteomes" id="UP000183253">
    <property type="component" value="Unassembled WGS sequence"/>
</dbReference>
<dbReference type="OrthoDB" id="1004608at2"/>
<gene>
    <name evidence="1" type="ORF">SAMN05444145_101292</name>
</gene>
<evidence type="ECO:0000313" key="2">
    <source>
        <dbReference type="Proteomes" id="UP000183253"/>
    </source>
</evidence>
<name>A0A1H3XQM2_9BACT</name>
<keyword evidence="2" id="KW-1185">Reference proteome</keyword>
<accession>A0A1H3XQM2</accession>
<proteinExistence type="predicted"/>
<organism evidence="1 2">
    <name type="scientific">Alistipes timonensis JC136</name>
    <dbReference type="NCBI Taxonomy" id="1033731"/>
    <lineage>
        <taxon>Bacteria</taxon>
        <taxon>Pseudomonadati</taxon>
        <taxon>Bacteroidota</taxon>
        <taxon>Bacteroidia</taxon>
        <taxon>Bacteroidales</taxon>
        <taxon>Rikenellaceae</taxon>
        <taxon>Alistipes</taxon>
    </lineage>
</organism>